<organism evidence="1 2">
    <name type="scientific">Coemansia helicoidea</name>
    <dbReference type="NCBI Taxonomy" id="1286919"/>
    <lineage>
        <taxon>Eukaryota</taxon>
        <taxon>Fungi</taxon>
        <taxon>Fungi incertae sedis</taxon>
        <taxon>Zoopagomycota</taxon>
        <taxon>Kickxellomycotina</taxon>
        <taxon>Kickxellomycetes</taxon>
        <taxon>Kickxellales</taxon>
        <taxon>Kickxellaceae</taxon>
        <taxon>Coemansia</taxon>
    </lineage>
</organism>
<name>A0ACC1LAJ5_9FUNG</name>
<dbReference type="EMBL" id="JANBUN010000444">
    <property type="protein sequence ID" value="KAJ2803725.1"/>
    <property type="molecule type" value="Genomic_DNA"/>
</dbReference>
<protein>
    <submittedName>
        <fullName evidence="1">Kelch-like H-associated protein 1</fullName>
    </submittedName>
</protein>
<evidence type="ECO:0000313" key="1">
    <source>
        <dbReference type="EMBL" id="KAJ2803725.1"/>
    </source>
</evidence>
<comment type="caution">
    <text evidence="1">The sequence shown here is derived from an EMBL/GenBank/DDBJ whole genome shotgun (WGS) entry which is preliminary data.</text>
</comment>
<accession>A0ACC1LAJ5</accession>
<proteinExistence type="predicted"/>
<keyword evidence="2" id="KW-1185">Reference proteome</keyword>
<gene>
    <name evidence="1" type="primary">KEAP1</name>
    <name evidence="1" type="ORF">H4R21_001915</name>
</gene>
<feature type="non-terminal residue" evidence="1">
    <location>
        <position position="211"/>
    </location>
</feature>
<evidence type="ECO:0000313" key="2">
    <source>
        <dbReference type="Proteomes" id="UP001140087"/>
    </source>
</evidence>
<sequence>MDTFLHDDTACLVVRFHVRETILVGSPPTAQPSPAIAVYVPDRISAPFNQLLKSARFSDIQFELRDSSALLLSPGPHSGGSPAPPQPPLQRSLSDLSDALRISCSVDIVAGHPTPPELGSDEAAHRMCVTPMPGNCPPRALPYAQRRRLGSAEPPVPRPAGPRYHAHKAILMAVSPVFEAMFSNGMRETYERVVEVWDVTPRAFERLLEYA</sequence>
<dbReference type="Proteomes" id="UP001140087">
    <property type="component" value="Unassembled WGS sequence"/>
</dbReference>
<reference evidence="1" key="1">
    <citation type="submission" date="2022-07" db="EMBL/GenBank/DDBJ databases">
        <title>Phylogenomic reconstructions and comparative analyses of Kickxellomycotina fungi.</title>
        <authorList>
            <person name="Reynolds N.K."/>
            <person name="Stajich J.E."/>
            <person name="Barry K."/>
            <person name="Grigoriev I.V."/>
            <person name="Crous P."/>
            <person name="Smith M.E."/>
        </authorList>
    </citation>
    <scope>NUCLEOTIDE SEQUENCE</scope>
    <source>
        <strain evidence="1">BCRC 34780</strain>
    </source>
</reference>